<keyword evidence="5" id="KW-0812">Transmembrane</keyword>
<sequence>MSDNTTPKANVSVGLNRYRGMIISIGFFVVLLAALLIYANNISSEIEEDSIQSYITSEMANSYGEMLENIQLLQLNTHQDPQSPVVQGALKRLKEAQDIFSRSLQATAQGGDYTSIDGKQYLVDASNKGVKKKLMAEMVKKWKDAKPSVDAYLKAANDPAADSALLNTALLSLQNNNARFTEISNFLLASKRAKLEDRTNQLRNVEIFGIVGAVLYLALFLFYFIRKLLTADKLADEARKETTEIMDTVTTGLFLLDRDLTIGSQYSKQLESLIGQKNVGGKNLLDVLSNLINANDLNTTNDFVGQLYNPRTKERLIASLNPLIHQKVKIDDKERYLDFNFHRVYHGKDIARVLVNVEDVTNAVLLQQKMEQEREQNDVQLEMLSNILHTDRTLLNDFIDNTNQHIQNINTVLKSQSDNTSSLHEKVNAIYREVHSMKGESSALKLGGFTTMAENFETNLNRLKQMPKLSGENFLGLAVQLEELIRLNHTIEDLLAKIGGGAPVVMSNTGQSTAAQNPNARYASFIADIAARNHKQAAFTYSGLETTGNSKVDGIVNEVAIQLLRNSVVHGIETPEVRSQRGKLPVGHVHMSLKDQGDKFLLTFEDDGNGIDYAAIAQKAVALGKYTAEEATKLDKRALISLLFTPGFSTAEKSTEDAGRGVGLDIIKDRIVSLGGTVNVASRLHGYTRFSFTLPKLR</sequence>
<evidence type="ECO:0000256" key="5">
    <source>
        <dbReference type="SAM" id="Phobius"/>
    </source>
</evidence>
<evidence type="ECO:0000256" key="1">
    <source>
        <dbReference type="ARBA" id="ARBA00000085"/>
    </source>
</evidence>
<organism evidence="7 8">
    <name type="scientific">Kingella bonacorsii</name>
    <dbReference type="NCBI Taxonomy" id="2796361"/>
    <lineage>
        <taxon>Bacteria</taxon>
        <taxon>Pseudomonadati</taxon>
        <taxon>Pseudomonadota</taxon>
        <taxon>Betaproteobacteria</taxon>
        <taxon>Neisseriales</taxon>
        <taxon>Neisseriaceae</taxon>
        <taxon>Kingella</taxon>
    </lineage>
</organism>
<feature type="transmembrane region" description="Helical" evidence="5">
    <location>
        <begin position="20"/>
        <end position="39"/>
    </location>
</feature>
<evidence type="ECO:0000256" key="4">
    <source>
        <dbReference type="PROSITE-ProRule" id="PRU00110"/>
    </source>
</evidence>
<accession>A0ABS1BTB8</accession>
<protein>
    <recommendedName>
        <fullName evidence="2">histidine kinase</fullName>
        <ecNumber evidence="2">2.7.13.3</ecNumber>
    </recommendedName>
</protein>
<dbReference type="InterPro" id="IPR004358">
    <property type="entry name" value="Sig_transdc_His_kin-like_C"/>
</dbReference>
<dbReference type="Proteomes" id="UP000614058">
    <property type="component" value="Unassembled WGS sequence"/>
</dbReference>
<dbReference type="Pfam" id="PF01627">
    <property type="entry name" value="Hpt"/>
    <property type="match status" value="1"/>
</dbReference>
<dbReference type="SMART" id="SM00387">
    <property type="entry name" value="HATPase_c"/>
    <property type="match status" value="1"/>
</dbReference>
<dbReference type="SUPFAM" id="SSF47226">
    <property type="entry name" value="Histidine-containing phosphotransfer domain, HPT domain"/>
    <property type="match status" value="1"/>
</dbReference>
<keyword evidence="5" id="KW-0472">Membrane</keyword>
<dbReference type="RefSeq" id="WP_200522559.1">
    <property type="nucleotide sequence ID" value="NZ_JAEHNZ010000002.1"/>
</dbReference>
<dbReference type="InterPro" id="IPR003594">
    <property type="entry name" value="HATPase_dom"/>
</dbReference>
<dbReference type="InterPro" id="IPR051315">
    <property type="entry name" value="Bact_Chemotaxis_CheA"/>
</dbReference>
<dbReference type="InterPro" id="IPR036890">
    <property type="entry name" value="HATPase_C_sf"/>
</dbReference>
<comment type="caution">
    <text evidence="7">The sequence shown here is derived from an EMBL/GenBank/DDBJ whole genome shotgun (WGS) entry which is preliminary data.</text>
</comment>
<dbReference type="CDD" id="cd00088">
    <property type="entry name" value="HPT"/>
    <property type="match status" value="1"/>
</dbReference>
<keyword evidence="3" id="KW-0902">Two-component regulatory system</keyword>
<keyword evidence="4" id="KW-0597">Phosphoprotein</keyword>
<dbReference type="Gene3D" id="1.20.120.160">
    <property type="entry name" value="HPT domain"/>
    <property type="match status" value="1"/>
</dbReference>
<feature type="modified residue" description="Phosphohistidine" evidence="4">
    <location>
        <position position="435"/>
    </location>
</feature>
<dbReference type="EMBL" id="JAEHNZ010000002">
    <property type="protein sequence ID" value="MBK0396487.1"/>
    <property type="molecule type" value="Genomic_DNA"/>
</dbReference>
<evidence type="ECO:0000313" key="7">
    <source>
        <dbReference type="EMBL" id="MBK0396487.1"/>
    </source>
</evidence>
<proteinExistence type="predicted"/>
<dbReference type="PROSITE" id="PS50894">
    <property type="entry name" value="HPT"/>
    <property type="match status" value="1"/>
</dbReference>
<keyword evidence="5" id="KW-1133">Transmembrane helix</keyword>
<dbReference type="PANTHER" id="PTHR43395">
    <property type="entry name" value="SENSOR HISTIDINE KINASE CHEA"/>
    <property type="match status" value="1"/>
</dbReference>
<keyword evidence="8" id="KW-1185">Reference proteome</keyword>
<dbReference type="InterPro" id="IPR036641">
    <property type="entry name" value="HPT_dom_sf"/>
</dbReference>
<dbReference type="InterPro" id="IPR008207">
    <property type="entry name" value="Sig_transdc_His_kin_Hpt_dom"/>
</dbReference>
<evidence type="ECO:0000259" key="6">
    <source>
        <dbReference type="PROSITE" id="PS50894"/>
    </source>
</evidence>
<dbReference type="SUPFAM" id="SSF55874">
    <property type="entry name" value="ATPase domain of HSP90 chaperone/DNA topoisomerase II/histidine kinase"/>
    <property type="match status" value="1"/>
</dbReference>
<dbReference type="Gene3D" id="3.30.450.20">
    <property type="entry name" value="PAS domain"/>
    <property type="match status" value="1"/>
</dbReference>
<dbReference type="PANTHER" id="PTHR43395:SF10">
    <property type="entry name" value="CHEMOTAXIS PROTEIN CHEA"/>
    <property type="match status" value="1"/>
</dbReference>
<reference evidence="7 8" key="1">
    <citation type="journal article" date="2021" name="Pathogens">
        <title>Isolation and Characterization of Kingella bonacorsii sp. nov., A Novel Kingella Species Detected in a Stable Periodontitis Subject.</title>
        <authorList>
            <person name="Antezack A."/>
            <person name="Boxberger M."/>
            <person name="Rolland C."/>
            <person name="Monnet-Corti V."/>
            <person name="La Scola B."/>
        </authorList>
    </citation>
    <scope>NUCLEOTIDE SEQUENCE [LARGE SCALE GENOMIC DNA]</scope>
    <source>
        <strain evidence="7 8">Marseille-Q4569</strain>
    </source>
</reference>
<feature type="transmembrane region" description="Helical" evidence="5">
    <location>
        <begin position="207"/>
        <end position="225"/>
    </location>
</feature>
<evidence type="ECO:0000313" key="8">
    <source>
        <dbReference type="Proteomes" id="UP000614058"/>
    </source>
</evidence>
<feature type="domain" description="HPt" evidence="6">
    <location>
        <begin position="387"/>
        <end position="502"/>
    </location>
</feature>
<evidence type="ECO:0000256" key="3">
    <source>
        <dbReference type="ARBA" id="ARBA00023012"/>
    </source>
</evidence>
<evidence type="ECO:0000256" key="2">
    <source>
        <dbReference type="ARBA" id="ARBA00012438"/>
    </source>
</evidence>
<name>A0ABS1BTB8_9NEIS</name>
<dbReference type="Pfam" id="PF02518">
    <property type="entry name" value="HATPase_c"/>
    <property type="match status" value="1"/>
</dbReference>
<gene>
    <name evidence="7" type="ORF">JDW22_07825</name>
</gene>
<dbReference type="Gene3D" id="3.30.565.10">
    <property type="entry name" value="Histidine kinase-like ATPase, C-terminal domain"/>
    <property type="match status" value="1"/>
</dbReference>
<dbReference type="EC" id="2.7.13.3" evidence="2"/>
<comment type="catalytic activity">
    <reaction evidence="1">
        <text>ATP + protein L-histidine = ADP + protein N-phospho-L-histidine.</text>
        <dbReference type="EC" id="2.7.13.3"/>
    </reaction>
</comment>
<dbReference type="PRINTS" id="PR00344">
    <property type="entry name" value="BCTRLSENSOR"/>
</dbReference>